<proteinExistence type="predicted"/>
<evidence type="ECO:0000313" key="1">
    <source>
        <dbReference type="EMBL" id="JAH39894.1"/>
    </source>
</evidence>
<reference evidence="1" key="1">
    <citation type="submission" date="2014-11" db="EMBL/GenBank/DDBJ databases">
        <authorList>
            <person name="Amaro Gonzalez C."/>
        </authorList>
    </citation>
    <scope>NUCLEOTIDE SEQUENCE</scope>
</reference>
<name>A0A0E9SEV1_ANGAN</name>
<reference evidence="1" key="2">
    <citation type="journal article" date="2015" name="Fish Shellfish Immunol.">
        <title>Early steps in the European eel (Anguilla anguilla)-Vibrio vulnificus interaction in the gills: Role of the RtxA13 toxin.</title>
        <authorList>
            <person name="Callol A."/>
            <person name="Pajuelo D."/>
            <person name="Ebbesson L."/>
            <person name="Teles M."/>
            <person name="MacKenzie S."/>
            <person name="Amaro C."/>
        </authorList>
    </citation>
    <scope>NUCLEOTIDE SEQUENCE</scope>
</reference>
<protein>
    <submittedName>
        <fullName evidence="1">Uncharacterized protein</fullName>
    </submittedName>
</protein>
<organism evidence="1">
    <name type="scientific">Anguilla anguilla</name>
    <name type="common">European freshwater eel</name>
    <name type="synonym">Muraena anguilla</name>
    <dbReference type="NCBI Taxonomy" id="7936"/>
    <lineage>
        <taxon>Eukaryota</taxon>
        <taxon>Metazoa</taxon>
        <taxon>Chordata</taxon>
        <taxon>Craniata</taxon>
        <taxon>Vertebrata</taxon>
        <taxon>Euteleostomi</taxon>
        <taxon>Actinopterygii</taxon>
        <taxon>Neopterygii</taxon>
        <taxon>Teleostei</taxon>
        <taxon>Anguilliformes</taxon>
        <taxon>Anguillidae</taxon>
        <taxon>Anguilla</taxon>
    </lineage>
</organism>
<dbReference type="EMBL" id="GBXM01068683">
    <property type="protein sequence ID" value="JAH39894.1"/>
    <property type="molecule type" value="Transcribed_RNA"/>
</dbReference>
<accession>A0A0E9SEV1</accession>
<dbReference type="AlphaFoldDB" id="A0A0E9SEV1"/>
<sequence length="65" mass="7580">MMDTEVCRQISKVAVLFSPCIYALKPNIKRTILQVVDKLFRKLAYSHRESPHTVREPFRCLVFVG</sequence>